<evidence type="ECO:0000256" key="5">
    <source>
        <dbReference type="ARBA" id="ARBA00023239"/>
    </source>
</evidence>
<comment type="caution">
    <text evidence="8">The sequence shown here is derived from an EMBL/GenBank/DDBJ whole genome shotgun (WGS) entry which is preliminary data.</text>
</comment>
<dbReference type="PANTHER" id="PTHR23133">
    <property type="entry name" value="IMIDAZOLEGLYCEROL-PHOSPHATE DEHYDRATASE HIS7"/>
    <property type="match status" value="1"/>
</dbReference>
<evidence type="ECO:0000313" key="8">
    <source>
        <dbReference type="EMBL" id="MBO8424185.1"/>
    </source>
</evidence>
<dbReference type="SUPFAM" id="SSF54211">
    <property type="entry name" value="Ribosomal protein S5 domain 2-like"/>
    <property type="match status" value="2"/>
</dbReference>
<reference evidence="8" key="1">
    <citation type="submission" date="2020-10" db="EMBL/GenBank/DDBJ databases">
        <authorList>
            <person name="Gilroy R."/>
        </authorList>
    </citation>
    <scope>NUCLEOTIDE SEQUENCE</scope>
    <source>
        <strain evidence="8">517</strain>
    </source>
</reference>
<dbReference type="PANTHER" id="PTHR23133:SF2">
    <property type="entry name" value="IMIDAZOLEGLYCEROL-PHOSPHATE DEHYDRATASE"/>
    <property type="match status" value="1"/>
</dbReference>
<sequence length="206" mass="22553">MRISEIKRKTNETDVTLKLDVDGSGKAEIKSGNGFFDHMLTLFTAMSKTDIALTCKGDIEVDFHHSAEDIGIVLGTAFREALADKRGITRYGSSILPMDEALVIVALDFSGRSYLAYDVELRATRIEDDGESIPAKVGSFDTELVEEFLMAFVRSAGVTMHVRKLSGRNTHHILEAVFKGFGRAVREAVAYDAKFADAIPSTKGSL</sequence>
<dbReference type="Proteomes" id="UP000727857">
    <property type="component" value="Unassembled WGS sequence"/>
</dbReference>
<evidence type="ECO:0000256" key="4">
    <source>
        <dbReference type="ARBA" id="ARBA00023102"/>
    </source>
</evidence>
<keyword evidence="5 6" id="KW-0456">Lyase</keyword>
<comment type="subcellular location">
    <subcellularLocation>
        <location evidence="6 7">Cytoplasm</location>
    </subcellularLocation>
</comment>
<evidence type="ECO:0000256" key="2">
    <source>
        <dbReference type="ARBA" id="ARBA00016664"/>
    </source>
</evidence>
<dbReference type="AlphaFoldDB" id="A0A940DG74"/>
<gene>
    <name evidence="6 8" type="primary">hisB</name>
    <name evidence="8" type="ORF">IAB16_04135</name>
</gene>
<protein>
    <recommendedName>
        <fullName evidence="2 6">Imidazoleglycerol-phosphate dehydratase</fullName>
        <shortName evidence="6">IGPD</shortName>
        <ecNumber evidence="6 7">4.2.1.19</ecNumber>
    </recommendedName>
</protein>
<keyword evidence="6" id="KW-0963">Cytoplasm</keyword>
<dbReference type="GO" id="GO:0000105">
    <property type="term" value="P:L-histidine biosynthetic process"/>
    <property type="evidence" value="ECO:0007669"/>
    <property type="project" value="UniProtKB-UniRule"/>
</dbReference>
<dbReference type="PROSITE" id="PS00955">
    <property type="entry name" value="IGP_DEHYDRATASE_2"/>
    <property type="match status" value="1"/>
</dbReference>
<dbReference type="GO" id="GO:0005737">
    <property type="term" value="C:cytoplasm"/>
    <property type="evidence" value="ECO:0007669"/>
    <property type="project" value="UniProtKB-SubCell"/>
</dbReference>
<dbReference type="InterPro" id="IPR020568">
    <property type="entry name" value="Ribosomal_Su5_D2-typ_SF"/>
</dbReference>
<keyword evidence="4 6" id="KW-0368">Histidine biosynthesis</keyword>
<proteinExistence type="inferred from homology"/>
<dbReference type="NCBIfam" id="NF002111">
    <property type="entry name" value="PRK00951.2-1"/>
    <property type="match status" value="1"/>
</dbReference>
<reference evidence="8" key="2">
    <citation type="journal article" date="2021" name="PeerJ">
        <title>Extensive microbial diversity within the chicken gut microbiome revealed by metagenomics and culture.</title>
        <authorList>
            <person name="Gilroy R."/>
            <person name="Ravi A."/>
            <person name="Getino M."/>
            <person name="Pursley I."/>
            <person name="Horton D.L."/>
            <person name="Alikhan N.F."/>
            <person name="Baker D."/>
            <person name="Gharbi K."/>
            <person name="Hall N."/>
            <person name="Watson M."/>
            <person name="Adriaenssens E.M."/>
            <person name="Foster-Nyarko E."/>
            <person name="Jarju S."/>
            <person name="Secka A."/>
            <person name="Antonio M."/>
            <person name="Oren A."/>
            <person name="Chaudhuri R.R."/>
            <person name="La Ragione R."/>
            <person name="Hildebrand F."/>
            <person name="Pallen M.J."/>
        </authorList>
    </citation>
    <scope>NUCLEOTIDE SEQUENCE</scope>
    <source>
        <strain evidence="8">517</strain>
    </source>
</reference>
<dbReference type="FunFam" id="3.30.230.40:FF:000003">
    <property type="entry name" value="Imidazoleglycerol-phosphate dehydratase HisB"/>
    <property type="match status" value="1"/>
</dbReference>
<dbReference type="Pfam" id="PF00475">
    <property type="entry name" value="IGPD"/>
    <property type="match status" value="1"/>
</dbReference>
<dbReference type="GO" id="GO:0004424">
    <property type="term" value="F:imidazoleglycerol-phosphate dehydratase activity"/>
    <property type="evidence" value="ECO:0007669"/>
    <property type="project" value="UniProtKB-UniRule"/>
</dbReference>
<name>A0A940DG74_9FIRM</name>
<dbReference type="InterPro" id="IPR038494">
    <property type="entry name" value="IGPD_sf"/>
</dbReference>
<evidence type="ECO:0000256" key="1">
    <source>
        <dbReference type="ARBA" id="ARBA00005047"/>
    </source>
</evidence>
<dbReference type="FunFam" id="3.30.230.40:FF:000001">
    <property type="entry name" value="Imidazoleglycerol-phosphate dehydratase HisB"/>
    <property type="match status" value="1"/>
</dbReference>
<dbReference type="InterPro" id="IPR020565">
    <property type="entry name" value="ImidazoleglycerP_deHydtase_CS"/>
</dbReference>
<dbReference type="EMBL" id="JADINF010000104">
    <property type="protein sequence ID" value="MBO8424185.1"/>
    <property type="molecule type" value="Genomic_DNA"/>
</dbReference>
<accession>A0A940DG74</accession>
<dbReference type="CDD" id="cd07914">
    <property type="entry name" value="IGPD"/>
    <property type="match status" value="1"/>
</dbReference>
<evidence type="ECO:0000256" key="6">
    <source>
        <dbReference type="HAMAP-Rule" id="MF_00076"/>
    </source>
</evidence>
<evidence type="ECO:0000256" key="3">
    <source>
        <dbReference type="ARBA" id="ARBA00022605"/>
    </source>
</evidence>
<dbReference type="Gene3D" id="3.30.230.40">
    <property type="entry name" value="Imidazole glycerol phosphate dehydratase, domain 1"/>
    <property type="match status" value="2"/>
</dbReference>
<comment type="catalytic activity">
    <reaction evidence="6 7">
        <text>D-erythro-1-(imidazol-4-yl)glycerol 3-phosphate = 3-(imidazol-4-yl)-2-oxopropyl phosphate + H2O</text>
        <dbReference type="Rhea" id="RHEA:11040"/>
        <dbReference type="ChEBI" id="CHEBI:15377"/>
        <dbReference type="ChEBI" id="CHEBI:57766"/>
        <dbReference type="ChEBI" id="CHEBI:58278"/>
        <dbReference type="EC" id="4.2.1.19"/>
    </reaction>
</comment>
<dbReference type="HAMAP" id="MF_00076">
    <property type="entry name" value="HisB"/>
    <property type="match status" value="1"/>
</dbReference>
<dbReference type="InterPro" id="IPR000807">
    <property type="entry name" value="ImidazoleglycerolP_deHydtase"/>
</dbReference>
<dbReference type="EC" id="4.2.1.19" evidence="6 7"/>
<organism evidence="8 9">
    <name type="scientific">Candidatus Stercoripulliclostridium pullicola</name>
    <dbReference type="NCBI Taxonomy" id="2840953"/>
    <lineage>
        <taxon>Bacteria</taxon>
        <taxon>Bacillati</taxon>
        <taxon>Bacillota</taxon>
        <taxon>Clostridia</taxon>
        <taxon>Eubacteriales</taxon>
        <taxon>Candidatus Stercoripulliclostridium</taxon>
    </lineage>
</organism>
<comment type="pathway">
    <text evidence="1 6 7">Amino-acid biosynthesis; L-histidine biosynthesis; L-histidine from 5-phospho-alpha-D-ribose 1-diphosphate: step 6/9.</text>
</comment>
<evidence type="ECO:0000256" key="7">
    <source>
        <dbReference type="RuleBase" id="RU000599"/>
    </source>
</evidence>
<dbReference type="PROSITE" id="PS00954">
    <property type="entry name" value="IGP_DEHYDRATASE_1"/>
    <property type="match status" value="1"/>
</dbReference>
<evidence type="ECO:0000313" key="9">
    <source>
        <dbReference type="Proteomes" id="UP000727857"/>
    </source>
</evidence>
<comment type="similarity">
    <text evidence="6 7">Belongs to the imidazoleglycerol-phosphate dehydratase family.</text>
</comment>
<dbReference type="NCBIfam" id="NF002114">
    <property type="entry name" value="PRK00951.2-4"/>
    <property type="match status" value="1"/>
</dbReference>
<keyword evidence="3 6" id="KW-0028">Amino-acid biosynthesis</keyword>